<comment type="caution">
    <text evidence="1">The sequence shown here is derived from an EMBL/GenBank/DDBJ whole genome shotgun (WGS) entry which is preliminary data.</text>
</comment>
<reference evidence="1 2" key="2">
    <citation type="journal article" date="2019" name="G3 (Bethesda)">
        <title>Hybrid Assembly of the Genome of the Entomopathogenic Nematode Steinernema carpocapsae Identifies the X-Chromosome.</title>
        <authorList>
            <person name="Serra L."/>
            <person name="Macchietto M."/>
            <person name="Macias-Munoz A."/>
            <person name="McGill C.J."/>
            <person name="Rodriguez I.M."/>
            <person name="Rodriguez B."/>
            <person name="Murad R."/>
            <person name="Mortazavi A."/>
        </authorList>
    </citation>
    <scope>NUCLEOTIDE SEQUENCE [LARGE SCALE GENOMIC DNA]</scope>
    <source>
        <strain evidence="1 2">ALL</strain>
    </source>
</reference>
<gene>
    <name evidence="1" type="ORF">L596_016035</name>
</gene>
<evidence type="ECO:0000313" key="2">
    <source>
        <dbReference type="Proteomes" id="UP000298663"/>
    </source>
</evidence>
<reference evidence="1 2" key="1">
    <citation type="journal article" date="2015" name="Genome Biol.">
        <title>Comparative genomics of Steinernema reveals deeply conserved gene regulatory networks.</title>
        <authorList>
            <person name="Dillman A.R."/>
            <person name="Macchietto M."/>
            <person name="Porter C.F."/>
            <person name="Rogers A."/>
            <person name="Williams B."/>
            <person name="Antoshechkin I."/>
            <person name="Lee M.M."/>
            <person name="Goodwin Z."/>
            <person name="Lu X."/>
            <person name="Lewis E.E."/>
            <person name="Goodrich-Blair H."/>
            <person name="Stock S.P."/>
            <person name="Adams B.J."/>
            <person name="Sternberg P.W."/>
            <person name="Mortazavi A."/>
        </authorList>
    </citation>
    <scope>NUCLEOTIDE SEQUENCE [LARGE SCALE GENOMIC DNA]</scope>
    <source>
        <strain evidence="1 2">ALL</strain>
    </source>
</reference>
<dbReference type="AlphaFoldDB" id="A0A4U5NHS1"/>
<dbReference type="Gene3D" id="3.40.50.720">
    <property type="entry name" value="NAD(P)-binding Rossmann-like Domain"/>
    <property type="match status" value="1"/>
</dbReference>
<dbReference type="SUPFAM" id="SSF51735">
    <property type="entry name" value="NAD(P)-binding Rossmann-fold domains"/>
    <property type="match status" value="1"/>
</dbReference>
<proteinExistence type="predicted"/>
<name>A0A4U5NHS1_STECR</name>
<keyword evidence="2" id="KW-1185">Reference proteome</keyword>
<accession>A0A4U5NHS1</accession>
<dbReference type="OrthoDB" id="47007at2759"/>
<dbReference type="InterPro" id="IPR036291">
    <property type="entry name" value="NAD(P)-bd_dom_sf"/>
</dbReference>
<organism evidence="1 2">
    <name type="scientific">Steinernema carpocapsae</name>
    <name type="common">Entomopathogenic nematode</name>
    <dbReference type="NCBI Taxonomy" id="34508"/>
    <lineage>
        <taxon>Eukaryota</taxon>
        <taxon>Metazoa</taxon>
        <taxon>Ecdysozoa</taxon>
        <taxon>Nematoda</taxon>
        <taxon>Chromadorea</taxon>
        <taxon>Rhabditida</taxon>
        <taxon>Tylenchina</taxon>
        <taxon>Panagrolaimomorpha</taxon>
        <taxon>Strongyloidoidea</taxon>
        <taxon>Steinernematidae</taxon>
        <taxon>Steinernema</taxon>
    </lineage>
</organism>
<dbReference type="EMBL" id="AZBU02000004">
    <property type="protein sequence ID" value="TKR82290.1"/>
    <property type="molecule type" value="Genomic_DNA"/>
</dbReference>
<evidence type="ECO:0000313" key="1">
    <source>
        <dbReference type="EMBL" id="TKR82290.1"/>
    </source>
</evidence>
<dbReference type="Proteomes" id="UP000298663">
    <property type="component" value="Unassembled WGS sequence"/>
</dbReference>
<sequence>MEKTVEKFGKIDAGLGLMRSADQKSVEFYDLLNSVNCRSLIQLVQLAEPHLEKTKGNIVVQASPSPHTLLLDDSRR</sequence>
<protein>
    <submittedName>
        <fullName evidence="1">Uncharacterized protein</fullName>
    </submittedName>
</protein>